<accession>A0A749GTG9</accession>
<organism evidence="1">
    <name type="scientific">Salmonella enterica</name>
    <name type="common">Salmonella choleraesuis</name>
    <dbReference type="NCBI Taxonomy" id="28901"/>
    <lineage>
        <taxon>Bacteria</taxon>
        <taxon>Pseudomonadati</taxon>
        <taxon>Pseudomonadota</taxon>
        <taxon>Gammaproteobacteria</taxon>
        <taxon>Enterobacterales</taxon>
        <taxon>Enterobacteriaceae</taxon>
        <taxon>Salmonella</taxon>
    </lineage>
</organism>
<sequence>DFVTQIDRTQWGVDYLVDMGMTKVVDIKIQAEAVKQ</sequence>
<gene>
    <name evidence="1" type="ORF">G9E37_004553</name>
</gene>
<proteinExistence type="predicted"/>
<feature type="non-terminal residue" evidence="1">
    <location>
        <position position="1"/>
    </location>
</feature>
<reference evidence="1" key="1">
    <citation type="journal article" date="2018" name="Genome Biol.">
        <title>SKESA: strategic k-mer extension for scrupulous assemblies.</title>
        <authorList>
            <person name="Souvorov A."/>
            <person name="Agarwala R."/>
            <person name="Lipman D.J."/>
        </authorList>
    </citation>
    <scope>NUCLEOTIDE SEQUENCE</scope>
    <source>
        <strain evidence="1">CFIAFB20130189</strain>
    </source>
</reference>
<reference evidence="1" key="2">
    <citation type="submission" date="2020-02" db="EMBL/GenBank/DDBJ databases">
        <authorList>
            <consortium name="NCBI Pathogen Detection Project"/>
        </authorList>
    </citation>
    <scope>NUCLEOTIDE SEQUENCE</scope>
    <source>
        <strain evidence="1">CFIAFB20130189</strain>
    </source>
</reference>
<dbReference type="AlphaFoldDB" id="A0A749GTG9"/>
<protein>
    <submittedName>
        <fullName evidence="1">Polyisoprenoid-binding protein</fullName>
    </submittedName>
</protein>
<evidence type="ECO:0000313" key="1">
    <source>
        <dbReference type="EMBL" id="HAF5562698.1"/>
    </source>
</evidence>
<comment type="caution">
    <text evidence="1">The sequence shown here is derived from an EMBL/GenBank/DDBJ whole genome shotgun (WGS) entry which is preliminary data.</text>
</comment>
<name>A0A749GTG9_SALER</name>
<dbReference type="EMBL" id="DAAVNV010000070">
    <property type="protein sequence ID" value="HAF5562698.1"/>
    <property type="molecule type" value="Genomic_DNA"/>
</dbReference>